<gene>
    <name evidence="1" type="ORF">OS493_014122</name>
</gene>
<accession>A0A9W9ZDV9</accession>
<protein>
    <submittedName>
        <fullName evidence="1">Uncharacterized protein</fullName>
    </submittedName>
</protein>
<proteinExistence type="predicted"/>
<dbReference type="AlphaFoldDB" id="A0A9W9ZDV9"/>
<dbReference type="Proteomes" id="UP001163046">
    <property type="component" value="Unassembled WGS sequence"/>
</dbReference>
<reference evidence="1" key="1">
    <citation type="submission" date="2023-01" db="EMBL/GenBank/DDBJ databases">
        <title>Genome assembly of the deep-sea coral Lophelia pertusa.</title>
        <authorList>
            <person name="Herrera S."/>
            <person name="Cordes E."/>
        </authorList>
    </citation>
    <scope>NUCLEOTIDE SEQUENCE</scope>
    <source>
        <strain evidence="1">USNM1676648</strain>
        <tissue evidence="1">Polyp</tissue>
    </source>
</reference>
<dbReference type="EMBL" id="MU826356">
    <property type="protein sequence ID" value="KAJ7379716.1"/>
    <property type="molecule type" value="Genomic_DNA"/>
</dbReference>
<keyword evidence="2" id="KW-1185">Reference proteome</keyword>
<comment type="caution">
    <text evidence="1">The sequence shown here is derived from an EMBL/GenBank/DDBJ whole genome shotgun (WGS) entry which is preliminary data.</text>
</comment>
<name>A0A9W9ZDV9_9CNID</name>
<sequence>MFVAISRGEDYESFRDAEDESQDYYANKVKEWRREQLRSMFDPMCWSRRKPRKSCYTGKRNFRKRKVSLDTEPSSQEDADRLL</sequence>
<organism evidence="1 2">
    <name type="scientific">Desmophyllum pertusum</name>
    <dbReference type="NCBI Taxonomy" id="174260"/>
    <lineage>
        <taxon>Eukaryota</taxon>
        <taxon>Metazoa</taxon>
        <taxon>Cnidaria</taxon>
        <taxon>Anthozoa</taxon>
        <taxon>Hexacorallia</taxon>
        <taxon>Scleractinia</taxon>
        <taxon>Caryophylliina</taxon>
        <taxon>Caryophylliidae</taxon>
        <taxon>Desmophyllum</taxon>
    </lineage>
</organism>
<evidence type="ECO:0000313" key="2">
    <source>
        <dbReference type="Proteomes" id="UP001163046"/>
    </source>
</evidence>
<evidence type="ECO:0000313" key="1">
    <source>
        <dbReference type="EMBL" id="KAJ7379716.1"/>
    </source>
</evidence>